<sequence length="519" mass="57734">LFNECLHGILKSKTIVYATHQMEFLPASDLILVMHGGMIAQVGRYEDLLQSSADILKLIGAHHQALHTVGEAEKGRVVIPQEDIIVNGFCNALRNELEEMHQKEAVRDQAPRTNEKKLQQIVQVEERETGRVKLTVYCAFVTAAYKRSLIPILLAAQIIFQVLQISSNYWMVWSTPPTENQMTTISSTDILLVYIVLAIGSSVCVLVRSLFLATTALEASQRLFTSMLTCIFHAPMSFFDSTPSGRILNQCIMGQVVGGVFWISADRRTADPISLQSCLWKVVSGSQNVFNSVEERLTALERKFLNCLPSLLIVDGVWEASQLEGIMCFTFDGKQHRRIVVSTTNPEILSTTDTHIHTLSFVKDEDAIDLFQLGAGLNATLSLEENEVVAKLEDMDLKSGELAIQDPGNENVLGMVESESFTVLANGGRYLSNTGRDCWVDRFHQEHRLFVPNRKMKSLQGGLLDESLLSGATKISLCNRNVQELPNSFSCPFLHVGFFGGNAQLSFIPYAVLMNMTQL</sequence>
<dbReference type="Gene3D" id="3.40.50.300">
    <property type="entry name" value="P-loop containing nucleotide triphosphate hydrolases"/>
    <property type="match status" value="1"/>
</dbReference>
<evidence type="ECO:0000256" key="3">
    <source>
        <dbReference type="ARBA" id="ARBA00022741"/>
    </source>
</evidence>
<feature type="non-terminal residue" evidence="9">
    <location>
        <position position="1"/>
    </location>
</feature>
<name>A0AA38CBK8_TAXCH</name>
<evidence type="ECO:0000256" key="6">
    <source>
        <dbReference type="ARBA" id="ARBA00023136"/>
    </source>
</evidence>
<feature type="transmembrane region" description="Helical" evidence="7">
    <location>
        <begin position="191"/>
        <end position="211"/>
    </location>
</feature>
<keyword evidence="2 7" id="KW-0812">Transmembrane</keyword>
<evidence type="ECO:0000256" key="4">
    <source>
        <dbReference type="ARBA" id="ARBA00022840"/>
    </source>
</evidence>
<keyword evidence="10" id="KW-1185">Reference proteome</keyword>
<keyword evidence="3" id="KW-0547">Nucleotide-binding</keyword>
<comment type="caution">
    <text evidence="9">The sequence shown here is derived from an EMBL/GenBank/DDBJ whole genome shotgun (WGS) entry which is preliminary data.</text>
</comment>
<accession>A0AA38CBK8</accession>
<dbReference type="PROSITE" id="PS50929">
    <property type="entry name" value="ABC_TM1F"/>
    <property type="match status" value="1"/>
</dbReference>
<feature type="domain" description="ABC transmembrane type-1" evidence="8">
    <location>
        <begin position="152"/>
        <end position="249"/>
    </location>
</feature>
<keyword evidence="5 7" id="KW-1133">Transmembrane helix</keyword>
<evidence type="ECO:0000313" key="9">
    <source>
        <dbReference type="EMBL" id="KAH9297270.1"/>
    </source>
</evidence>
<dbReference type="GO" id="GO:0016020">
    <property type="term" value="C:membrane"/>
    <property type="evidence" value="ECO:0007669"/>
    <property type="project" value="InterPro"/>
</dbReference>
<gene>
    <name evidence="9" type="ORF">KI387_028952</name>
</gene>
<dbReference type="EMBL" id="JAHRHJ020000010">
    <property type="protein sequence ID" value="KAH9297270.1"/>
    <property type="molecule type" value="Genomic_DNA"/>
</dbReference>
<dbReference type="InterPro" id="IPR036640">
    <property type="entry name" value="ABC1_TM_sf"/>
</dbReference>
<keyword evidence="6 7" id="KW-0472">Membrane</keyword>
<evidence type="ECO:0000256" key="1">
    <source>
        <dbReference type="ARBA" id="ARBA00022448"/>
    </source>
</evidence>
<keyword evidence="4" id="KW-0067">ATP-binding</keyword>
<dbReference type="GO" id="GO:0140359">
    <property type="term" value="F:ABC-type transporter activity"/>
    <property type="evidence" value="ECO:0007669"/>
    <property type="project" value="InterPro"/>
</dbReference>
<dbReference type="AlphaFoldDB" id="A0AA38CBK8"/>
<dbReference type="InterPro" id="IPR027417">
    <property type="entry name" value="P-loop_NTPase"/>
</dbReference>
<dbReference type="GO" id="GO:0043531">
    <property type="term" value="F:ADP binding"/>
    <property type="evidence" value="ECO:0007669"/>
    <property type="project" value="InterPro"/>
</dbReference>
<dbReference type="PANTHER" id="PTHR24223">
    <property type="entry name" value="ATP-BINDING CASSETTE SUB-FAMILY C"/>
    <property type="match status" value="1"/>
</dbReference>
<evidence type="ECO:0000259" key="8">
    <source>
        <dbReference type="PROSITE" id="PS50929"/>
    </source>
</evidence>
<dbReference type="SUPFAM" id="SSF52540">
    <property type="entry name" value="P-loop containing nucleoside triphosphate hydrolases"/>
    <property type="match status" value="2"/>
</dbReference>
<dbReference type="InterPro" id="IPR011527">
    <property type="entry name" value="ABC1_TM_dom"/>
</dbReference>
<reference evidence="9 10" key="1">
    <citation type="journal article" date="2021" name="Nat. Plants">
        <title>The Taxus genome provides insights into paclitaxel biosynthesis.</title>
        <authorList>
            <person name="Xiong X."/>
            <person name="Gou J."/>
            <person name="Liao Q."/>
            <person name="Li Y."/>
            <person name="Zhou Q."/>
            <person name="Bi G."/>
            <person name="Li C."/>
            <person name="Du R."/>
            <person name="Wang X."/>
            <person name="Sun T."/>
            <person name="Guo L."/>
            <person name="Liang H."/>
            <person name="Lu P."/>
            <person name="Wu Y."/>
            <person name="Zhang Z."/>
            <person name="Ro D.K."/>
            <person name="Shang Y."/>
            <person name="Huang S."/>
            <person name="Yan J."/>
        </authorList>
    </citation>
    <scope>NUCLEOTIDE SEQUENCE [LARGE SCALE GENOMIC DNA]</scope>
    <source>
        <strain evidence="9">Ta-2019</strain>
    </source>
</reference>
<dbReference type="Pfam" id="PF00664">
    <property type="entry name" value="ABC_membrane"/>
    <property type="match status" value="1"/>
</dbReference>
<keyword evidence="1" id="KW-0813">Transport</keyword>
<evidence type="ECO:0000313" key="10">
    <source>
        <dbReference type="Proteomes" id="UP000824469"/>
    </source>
</evidence>
<feature type="transmembrane region" description="Helical" evidence="7">
    <location>
        <begin position="149"/>
        <end position="171"/>
    </location>
</feature>
<evidence type="ECO:0000256" key="2">
    <source>
        <dbReference type="ARBA" id="ARBA00022692"/>
    </source>
</evidence>
<proteinExistence type="predicted"/>
<dbReference type="Proteomes" id="UP000824469">
    <property type="component" value="Unassembled WGS sequence"/>
</dbReference>
<evidence type="ECO:0000256" key="7">
    <source>
        <dbReference type="SAM" id="Phobius"/>
    </source>
</evidence>
<dbReference type="Gene3D" id="1.20.1560.10">
    <property type="entry name" value="ABC transporter type 1, transmembrane domain"/>
    <property type="match status" value="1"/>
</dbReference>
<dbReference type="PANTHER" id="PTHR24223:SF189">
    <property type="entry name" value="ABC TRANSPORTER C FAMILY MEMBER 5"/>
    <property type="match status" value="1"/>
</dbReference>
<dbReference type="GO" id="GO:0005524">
    <property type="term" value="F:ATP binding"/>
    <property type="evidence" value="ECO:0007669"/>
    <property type="project" value="UniProtKB-KW"/>
</dbReference>
<organism evidence="9 10">
    <name type="scientific">Taxus chinensis</name>
    <name type="common">Chinese yew</name>
    <name type="synonym">Taxus wallichiana var. chinensis</name>
    <dbReference type="NCBI Taxonomy" id="29808"/>
    <lineage>
        <taxon>Eukaryota</taxon>
        <taxon>Viridiplantae</taxon>
        <taxon>Streptophyta</taxon>
        <taxon>Embryophyta</taxon>
        <taxon>Tracheophyta</taxon>
        <taxon>Spermatophyta</taxon>
        <taxon>Pinopsida</taxon>
        <taxon>Pinidae</taxon>
        <taxon>Conifers II</taxon>
        <taxon>Cupressales</taxon>
        <taxon>Taxaceae</taxon>
        <taxon>Taxus</taxon>
    </lineage>
</organism>
<protein>
    <recommendedName>
        <fullName evidence="8">ABC transmembrane type-1 domain-containing protein</fullName>
    </recommendedName>
</protein>
<dbReference type="SUPFAM" id="SSF90123">
    <property type="entry name" value="ABC transporter transmembrane region"/>
    <property type="match status" value="1"/>
</dbReference>
<evidence type="ECO:0000256" key="5">
    <source>
        <dbReference type="ARBA" id="ARBA00022989"/>
    </source>
</evidence>
<dbReference type="InterPro" id="IPR050173">
    <property type="entry name" value="ABC_transporter_C-like"/>
</dbReference>